<protein>
    <submittedName>
        <fullName evidence="2">Dihydroxyacetone kinase</fullName>
    </submittedName>
</protein>
<dbReference type="Gene3D" id="3.30.1180.20">
    <property type="entry name" value="Dihydroxyacetone kinase, domain 2"/>
    <property type="match status" value="1"/>
</dbReference>
<dbReference type="STRING" id="111015.AXF14_06990"/>
<proteinExistence type="predicted"/>
<dbReference type="GO" id="GO:0005829">
    <property type="term" value="C:cytosol"/>
    <property type="evidence" value="ECO:0007669"/>
    <property type="project" value="TreeGrafter"/>
</dbReference>
<dbReference type="PROSITE" id="PS51481">
    <property type="entry name" value="DHAK"/>
    <property type="match status" value="1"/>
</dbReference>
<keyword evidence="2" id="KW-0808">Transferase</keyword>
<keyword evidence="3" id="KW-1185">Reference proteome</keyword>
<dbReference type="EMBL" id="CP014228">
    <property type="protein sequence ID" value="AMD87368.1"/>
    <property type="molecule type" value="Genomic_DNA"/>
</dbReference>
<dbReference type="PANTHER" id="PTHR28629:SF4">
    <property type="entry name" value="TRIOKINASE_FMN CYCLASE"/>
    <property type="match status" value="1"/>
</dbReference>
<feature type="domain" description="DhaK" evidence="1">
    <location>
        <begin position="7"/>
        <end position="330"/>
    </location>
</feature>
<evidence type="ECO:0000313" key="3">
    <source>
        <dbReference type="Proteomes" id="UP000065220"/>
    </source>
</evidence>
<keyword evidence="2" id="KW-0418">Kinase</keyword>
<evidence type="ECO:0000259" key="1">
    <source>
        <dbReference type="PROSITE" id="PS51481"/>
    </source>
</evidence>
<dbReference type="AlphaFoldDB" id="A0A0X8JEI6"/>
<dbReference type="InterPro" id="IPR050861">
    <property type="entry name" value="Dihydroxyacetone_Kinase"/>
</dbReference>
<reference evidence="3" key="1">
    <citation type="submission" date="2016-02" db="EMBL/GenBank/DDBJ databases">
        <authorList>
            <person name="Holder M.E."/>
            <person name="Ajami N.J."/>
            <person name="Petrosino J.F."/>
        </authorList>
    </citation>
    <scope>NUCLEOTIDE SEQUENCE [LARGE SCALE GENOMIC DNA]</scope>
    <source>
        <strain evidence="3">CCUG 36733</strain>
    </source>
</reference>
<dbReference type="KEGG" id="ard:AXF14_06990"/>
<dbReference type="Proteomes" id="UP000065220">
    <property type="component" value="Chromosome"/>
</dbReference>
<dbReference type="PANTHER" id="PTHR28629">
    <property type="entry name" value="TRIOKINASE/FMN CYCLASE"/>
    <property type="match status" value="1"/>
</dbReference>
<dbReference type="RefSeq" id="WP_067941969.1">
    <property type="nucleotide sequence ID" value="NZ_CP014228.1"/>
</dbReference>
<dbReference type="SUPFAM" id="SSF82549">
    <property type="entry name" value="DAK1/DegV-like"/>
    <property type="match status" value="1"/>
</dbReference>
<dbReference type="OrthoDB" id="9806345at2"/>
<sequence length="335" mass="35932">MKKILNSADSFVQDTMEGIRAAYGDRVDFLNDDFRVLVSKYPRKAGKVGIVTAGGSGHLPLFLGYVGSGMIDGCAVGEVFASPSSEKMADMIRACDDGAGVLCLYGNYNGDIFNFRMACEDVEFDDIETRQLLGRDDVASSPAERADKRRGVAGIVYAYKIAGAAADELRSLDEVVTVTEKALANIRTMGVALSPCIVPKVGEPTFTIADDEIEIGMGIHGEAGISVEKMLTADQIAERILDTIEADMPLTAGDEVSVMINGLGSTPLEEQFIVYRGVSDRLKAKGVSIVMPHIGEFATSMEMAGLSITVFKLDDELKKLLLAPASTPFYTNTNK</sequence>
<evidence type="ECO:0000313" key="2">
    <source>
        <dbReference type="EMBL" id="AMD87368.1"/>
    </source>
</evidence>
<dbReference type="Pfam" id="PF02733">
    <property type="entry name" value="Dak1"/>
    <property type="match status" value="1"/>
</dbReference>
<organism evidence="2 3">
    <name type="scientific">Actinomyces radicidentis</name>
    <dbReference type="NCBI Taxonomy" id="111015"/>
    <lineage>
        <taxon>Bacteria</taxon>
        <taxon>Bacillati</taxon>
        <taxon>Actinomycetota</taxon>
        <taxon>Actinomycetes</taxon>
        <taxon>Actinomycetales</taxon>
        <taxon>Actinomycetaceae</taxon>
        <taxon>Actinomyces</taxon>
    </lineage>
</organism>
<dbReference type="GO" id="GO:0004371">
    <property type="term" value="F:glycerone kinase activity"/>
    <property type="evidence" value="ECO:0007669"/>
    <property type="project" value="InterPro"/>
</dbReference>
<name>A0A0X8JEI6_ACTRD</name>
<dbReference type="GO" id="GO:0019563">
    <property type="term" value="P:glycerol catabolic process"/>
    <property type="evidence" value="ECO:0007669"/>
    <property type="project" value="TreeGrafter"/>
</dbReference>
<dbReference type="InterPro" id="IPR004006">
    <property type="entry name" value="DhaK_dom"/>
</dbReference>
<dbReference type="Gene3D" id="3.40.50.10440">
    <property type="entry name" value="Dihydroxyacetone kinase, domain 1"/>
    <property type="match status" value="1"/>
</dbReference>
<accession>A0A0X8JEI6</accession>
<dbReference type="FunFam" id="3.40.50.10440:FF:000001">
    <property type="entry name" value="Dihydroxyacetone kinase, DhaK subunit"/>
    <property type="match status" value="1"/>
</dbReference>
<gene>
    <name evidence="2" type="ORF">AXF14_06990</name>
</gene>